<sequence>MRRARKRLAQIASATLLVTVAATLPASAGESPKPLTSPTRAAALAQQLGDDRTGGVYYKDGRLVVAVTDQASAQTVRDAGGTAKLVTPSASELASIHRQLDQLGNIPNTTWGAEANTNQVSVEIFDGVPAASRARIEKVAAAHPGAIRINRIDSKLK</sequence>
<evidence type="ECO:0000256" key="1">
    <source>
        <dbReference type="SAM" id="SignalP"/>
    </source>
</evidence>
<feature type="chain" id="PRO_5047028497" evidence="1">
    <location>
        <begin position="29"/>
        <end position="157"/>
    </location>
</feature>
<keyword evidence="4" id="KW-1185">Reference proteome</keyword>
<dbReference type="RefSeq" id="WP_381194593.1">
    <property type="nucleotide sequence ID" value="NZ_JBHSFE010000010.1"/>
</dbReference>
<comment type="caution">
    <text evidence="3">The sequence shown here is derived from an EMBL/GenBank/DDBJ whole genome shotgun (WGS) entry which is preliminary data.</text>
</comment>
<reference evidence="4" key="1">
    <citation type="journal article" date="2019" name="Int. J. Syst. Evol. Microbiol.">
        <title>The Global Catalogue of Microorganisms (GCM) 10K type strain sequencing project: providing services to taxonomists for standard genome sequencing and annotation.</title>
        <authorList>
            <consortium name="The Broad Institute Genomics Platform"/>
            <consortium name="The Broad Institute Genome Sequencing Center for Infectious Disease"/>
            <person name="Wu L."/>
            <person name="Ma J."/>
        </authorList>
    </citation>
    <scope>NUCLEOTIDE SEQUENCE [LARGE SCALE GENOMIC DNA]</scope>
    <source>
        <strain evidence="4">CGMCC 4.7139</strain>
    </source>
</reference>
<keyword evidence="3" id="KW-0378">Hydrolase</keyword>
<name>A0ABV9G7X4_9ACTN</name>
<evidence type="ECO:0000313" key="3">
    <source>
        <dbReference type="EMBL" id="MFC4608739.1"/>
    </source>
</evidence>
<dbReference type="Pfam" id="PF02983">
    <property type="entry name" value="Pro_Al_protease"/>
    <property type="match status" value="1"/>
</dbReference>
<protein>
    <submittedName>
        <fullName evidence="3">Alpha-lytic protease prodomain-containing protein</fullName>
    </submittedName>
</protein>
<evidence type="ECO:0000313" key="4">
    <source>
        <dbReference type="Proteomes" id="UP001595993"/>
    </source>
</evidence>
<proteinExistence type="predicted"/>
<dbReference type="InterPro" id="IPR004236">
    <property type="entry name" value="Pept_S1_alpha_lytic"/>
</dbReference>
<accession>A0ABV9G7X4</accession>
<feature type="domain" description="Peptidase S1A alpha-lytic prodomain" evidence="2">
    <location>
        <begin position="89"/>
        <end position="142"/>
    </location>
</feature>
<dbReference type="Proteomes" id="UP001595993">
    <property type="component" value="Unassembled WGS sequence"/>
</dbReference>
<dbReference type="EMBL" id="JBHSFE010000010">
    <property type="protein sequence ID" value="MFC4608739.1"/>
    <property type="molecule type" value="Genomic_DNA"/>
</dbReference>
<evidence type="ECO:0000259" key="2">
    <source>
        <dbReference type="Pfam" id="PF02983"/>
    </source>
</evidence>
<feature type="signal peptide" evidence="1">
    <location>
        <begin position="1"/>
        <end position="28"/>
    </location>
</feature>
<keyword evidence="1" id="KW-0732">Signal</keyword>
<keyword evidence="3" id="KW-0645">Protease</keyword>
<dbReference type="GO" id="GO:0008233">
    <property type="term" value="F:peptidase activity"/>
    <property type="evidence" value="ECO:0007669"/>
    <property type="project" value="UniProtKB-KW"/>
</dbReference>
<organism evidence="3 4">
    <name type="scientific">Streptomyces maoxianensis</name>
    <dbReference type="NCBI Taxonomy" id="1459942"/>
    <lineage>
        <taxon>Bacteria</taxon>
        <taxon>Bacillati</taxon>
        <taxon>Actinomycetota</taxon>
        <taxon>Actinomycetes</taxon>
        <taxon>Kitasatosporales</taxon>
        <taxon>Streptomycetaceae</taxon>
        <taxon>Streptomyces</taxon>
    </lineage>
</organism>
<gene>
    <name evidence="3" type="ORF">ACFO9E_13040</name>
</gene>
<dbReference type="GO" id="GO:0006508">
    <property type="term" value="P:proteolysis"/>
    <property type="evidence" value="ECO:0007669"/>
    <property type="project" value="UniProtKB-KW"/>
</dbReference>